<keyword evidence="3" id="KW-1185">Reference proteome</keyword>
<reference evidence="2 3" key="1">
    <citation type="submission" date="2019-06" db="EMBL/GenBank/DDBJ databases">
        <title>A novel bacterium of genus Pontibacter, isolated from marine sediment.</title>
        <authorList>
            <person name="Huang H."/>
            <person name="Mo K."/>
            <person name="Hu Y."/>
        </authorList>
    </citation>
    <scope>NUCLEOTIDE SEQUENCE [LARGE SCALE GENOMIC DNA]</scope>
    <source>
        <strain evidence="2 3">HB172049</strain>
    </source>
</reference>
<gene>
    <name evidence="2" type="ORF">FJM65_19220</name>
</gene>
<feature type="domain" description="Multi-ubiquitin" evidence="1">
    <location>
        <begin position="18"/>
        <end position="83"/>
    </location>
</feature>
<evidence type="ECO:0000313" key="2">
    <source>
        <dbReference type="EMBL" id="TPE41531.1"/>
    </source>
</evidence>
<proteinExistence type="predicted"/>
<sequence length="230" mass="26060">MTLANGAPQTQKNKKALKFMIEGEPFETLDQYKTGAELKQLRGIPQGVELFLSIKEPYEDELIGNDTKVNLARPEIERFFVKQKLKLTINKEPFVWFSQFISGKQIRELGNIPAEHEIYLDIKEPYVNTLIQDDTVIDLARPGKEHFFSKEQSVKVIIINGRPKDWADKTVTFEQVVILAFGSFDNSPNKVYTVTFSEGPVSKPEGTMVKGSVVEVKNKMVFNVSATDKS</sequence>
<evidence type="ECO:0000259" key="1">
    <source>
        <dbReference type="Pfam" id="PF14452"/>
    </source>
</evidence>
<protein>
    <recommendedName>
        <fullName evidence="1">Multi-ubiquitin domain-containing protein</fullName>
    </recommendedName>
</protein>
<name>A0A501W2R2_9BACT</name>
<dbReference type="Proteomes" id="UP000316727">
    <property type="component" value="Unassembled WGS sequence"/>
</dbReference>
<evidence type="ECO:0000313" key="3">
    <source>
        <dbReference type="Proteomes" id="UP000316727"/>
    </source>
</evidence>
<feature type="domain" description="Multi-ubiquitin" evidence="1">
    <location>
        <begin position="86"/>
        <end position="149"/>
    </location>
</feature>
<organism evidence="2 3">
    <name type="scientific">Pontibacter mangrovi</name>
    <dbReference type="NCBI Taxonomy" id="2589816"/>
    <lineage>
        <taxon>Bacteria</taxon>
        <taxon>Pseudomonadati</taxon>
        <taxon>Bacteroidota</taxon>
        <taxon>Cytophagia</taxon>
        <taxon>Cytophagales</taxon>
        <taxon>Hymenobacteraceae</taxon>
        <taxon>Pontibacter</taxon>
    </lineage>
</organism>
<dbReference type="Pfam" id="PF14452">
    <property type="entry name" value="Multi_ubiq"/>
    <property type="match status" value="3"/>
</dbReference>
<dbReference type="AlphaFoldDB" id="A0A501W2R2"/>
<comment type="caution">
    <text evidence="2">The sequence shown here is derived from an EMBL/GenBank/DDBJ whole genome shotgun (WGS) entry which is preliminary data.</text>
</comment>
<dbReference type="OrthoDB" id="7445930at2"/>
<dbReference type="InterPro" id="IPR027802">
    <property type="entry name" value="Multi-ubiquitin_dom"/>
</dbReference>
<accession>A0A501W2R2</accession>
<dbReference type="EMBL" id="VFRQ01000015">
    <property type="protein sequence ID" value="TPE41531.1"/>
    <property type="molecule type" value="Genomic_DNA"/>
</dbReference>
<feature type="domain" description="Multi-ubiquitin" evidence="1">
    <location>
        <begin position="157"/>
        <end position="228"/>
    </location>
</feature>